<dbReference type="AlphaFoldDB" id="A2FZK8"/>
<dbReference type="Proteomes" id="UP000001542">
    <property type="component" value="Unassembled WGS sequence"/>
</dbReference>
<dbReference type="InParanoid" id="A2FZK8"/>
<organism evidence="2 3">
    <name type="scientific">Trichomonas vaginalis (strain ATCC PRA-98 / G3)</name>
    <dbReference type="NCBI Taxonomy" id="412133"/>
    <lineage>
        <taxon>Eukaryota</taxon>
        <taxon>Metamonada</taxon>
        <taxon>Parabasalia</taxon>
        <taxon>Trichomonadida</taxon>
        <taxon>Trichomonadidae</taxon>
        <taxon>Trichomonas</taxon>
    </lineage>
</organism>
<dbReference type="VEuPathDB" id="TrichDB:TVAGG3_0792040"/>
<accession>A2FZK8</accession>
<dbReference type="RefSeq" id="XP_001302596.1">
    <property type="nucleotide sequence ID" value="XM_001302595.1"/>
</dbReference>
<protein>
    <submittedName>
        <fullName evidence="2">Uncharacterized protein</fullName>
    </submittedName>
</protein>
<reference evidence="2" key="1">
    <citation type="submission" date="2006-10" db="EMBL/GenBank/DDBJ databases">
        <authorList>
            <person name="Amadeo P."/>
            <person name="Zhao Q."/>
            <person name="Wortman J."/>
            <person name="Fraser-Liggett C."/>
            <person name="Carlton J."/>
        </authorList>
    </citation>
    <scope>NUCLEOTIDE SEQUENCE</scope>
    <source>
        <strain evidence="2">G3</strain>
    </source>
</reference>
<gene>
    <name evidence="2" type="ORF">TVAG_171460</name>
</gene>
<dbReference type="VEuPathDB" id="TrichDB:TVAG_171460"/>
<dbReference type="KEGG" id="tva:4747338"/>
<reference evidence="2" key="2">
    <citation type="journal article" date="2007" name="Science">
        <title>Draft genome sequence of the sexually transmitted pathogen Trichomonas vaginalis.</title>
        <authorList>
            <person name="Carlton J.M."/>
            <person name="Hirt R.P."/>
            <person name="Silva J.C."/>
            <person name="Delcher A.L."/>
            <person name="Schatz M."/>
            <person name="Zhao Q."/>
            <person name="Wortman J.R."/>
            <person name="Bidwell S.L."/>
            <person name="Alsmark U.C.M."/>
            <person name="Besteiro S."/>
            <person name="Sicheritz-Ponten T."/>
            <person name="Noel C.J."/>
            <person name="Dacks J.B."/>
            <person name="Foster P.G."/>
            <person name="Simillion C."/>
            <person name="Van de Peer Y."/>
            <person name="Miranda-Saavedra D."/>
            <person name="Barton G.J."/>
            <person name="Westrop G.D."/>
            <person name="Mueller S."/>
            <person name="Dessi D."/>
            <person name="Fiori P.L."/>
            <person name="Ren Q."/>
            <person name="Paulsen I."/>
            <person name="Zhang H."/>
            <person name="Bastida-Corcuera F.D."/>
            <person name="Simoes-Barbosa A."/>
            <person name="Brown M.T."/>
            <person name="Hayes R.D."/>
            <person name="Mukherjee M."/>
            <person name="Okumura C.Y."/>
            <person name="Schneider R."/>
            <person name="Smith A.J."/>
            <person name="Vanacova S."/>
            <person name="Villalvazo M."/>
            <person name="Haas B.J."/>
            <person name="Pertea M."/>
            <person name="Feldblyum T.V."/>
            <person name="Utterback T.R."/>
            <person name="Shu C.L."/>
            <person name="Osoegawa K."/>
            <person name="de Jong P.J."/>
            <person name="Hrdy I."/>
            <person name="Horvathova L."/>
            <person name="Zubacova Z."/>
            <person name="Dolezal P."/>
            <person name="Malik S.B."/>
            <person name="Logsdon J.M. Jr."/>
            <person name="Henze K."/>
            <person name="Gupta A."/>
            <person name="Wang C.C."/>
            <person name="Dunne R.L."/>
            <person name="Upcroft J.A."/>
            <person name="Upcroft P."/>
            <person name="White O."/>
            <person name="Salzberg S.L."/>
            <person name="Tang P."/>
            <person name="Chiu C.-H."/>
            <person name="Lee Y.-S."/>
            <person name="Embley T.M."/>
            <person name="Coombs G.H."/>
            <person name="Mottram J.C."/>
            <person name="Tachezy J."/>
            <person name="Fraser-Liggett C.M."/>
            <person name="Johnson P.J."/>
        </authorList>
    </citation>
    <scope>NUCLEOTIDE SEQUENCE [LARGE SCALE GENOMIC DNA]</scope>
    <source>
        <strain evidence="2">G3</strain>
    </source>
</reference>
<name>A2FZK8_TRIV3</name>
<proteinExistence type="predicted"/>
<evidence type="ECO:0000256" key="1">
    <source>
        <dbReference type="SAM" id="MobiDB-lite"/>
    </source>
</evidence>
<evidence type="ECO:0000313" key="2">
    <source>
        <dbReference type="EMBL" id="EAX89666.1"/>
    </source>
</evidence>
<dbReference type="EMBL" id="DS114179">
    <property type="protein sequence ID" value="EAX89666.1"/>
    <property type="molecule type" value="Genomic_DNA"/>
</dbReference>
<sequence length="136" mass="15437">MKDRLSTLRKKASLGNKELPQLTPPNYNNDTKLSGIYNQYASINRKIAAVNKKLGEIQVLVEKEHTYTNNADIYRSKNLVSKHLNLASVMMEEITKDIKDWRSKTNTIHSKPVKSAQDIIELAFFEAAINAICDCL</sequence>
<feature type="region of interest" description="Disordered" evidence="1">
    <location>
        <begin position="1"/>
        <end position="26"/>
    </location>
</feature>
<evidence type="ECO:0000313" key="3">
    <source>
        <dbReference type="Proteomes" id="UP000001542"/>
    </source>
</evidence>
<keyword evidence="3" id="KW-1185">Reference proteome</keyword>